<dbReference type="InterPro" id="IPR007960">
    <property type="entry name" value="TAS2R"/>
</dbReference>
<feature type="transmembrane region" description="Helical" evidence="13">
    <location>
        <begin position="129"/>
        <end position="152"/>
    </location>
</feature>
<keyword evidence="10 12" id="KW-0807">Transducer</keyword>
<keyword evidence="9 12" id="KW-0675">Receptor</keyword>
<dbReference type="AlphaFoldDB" id="A0A8T2IQS1"/>
<dbReference type="GO" id="GO:0004930">
    <property type="term" value="F:G protein-coupled receptor activity"/>
    <property type="evidence" value="ECO:0007669"/>
    <property type="project" value="UniProtKB-KW"/>
</dbReference>
<evidence type="ECO:0000256" key="2">
    <source>
        <dbReference type="ARBA" id="ARBA00007376"/>
    </source>
</evidence>
<feature type="transmembrane region" description="Helical" evidence="13">
    <location>
        <begin position="78"/>
        <end position="108"/>
    </location>
</feature>
<feature type="transmembrane region" description="Helical" evidence="13">
    <location>
        <begin position="261"/>
        <end position="282"/>
    </location>
</feature>
<dbReference type="GO" id="GO:0016020">
    <property type="term" value="C:membrane"/>
    <property type="evidence" value="ECO:0007669"/>
    <property type="project" value="UniProtKB-SubCell"/>
</dbReference>
<dbReference type="Gene3D" id="1.20.1070.10">
    <property type="entry name" value="Rhodopsin 7-helix transmembrane proteins"/>
    <property type="match status" value="1"/>
</dbReference>
<comment type="similarity">
    <text evidence="2 11">Belongs to the G-protein coupled receptor T2R family.</text>
</comment>
<dbReference type="PANTHER" id="PTHR11394:SF147">
    <property type="entry name" value="TASTE RECEPTOR TYPE 2"/>
    <property type="match status" value="1"/>
</dbReference>
<proteinExistence type="inferred from homology"/>
<dbReference type="FunFam" id="1.20.1070.10:FF:000055">
    <property type="entry name" value="Taste receptor type 2"/>
    <property type="match status" value="1"/>
</dbReference>
<evidence type="ECO:0000256" key="1">
    <source>
        <dbReference type="ARBA" id="ARBA00004141"/>
    </source>
</evidence>
<evidence type="ECO:0000256" key="5">
    <source>
        <dbReference type="ARBA" id="ARBA00022692"/>
    </source>
</evidence>
<protein>
    <recommendedName>
        <fullName evidence="12">Taste receptor type 2</fullName>
    </recommendedName>
</protein>
<dbReference type="EMBL" id="JAACNH010000009">
    <property type="protein sequence ID" value="KAG8433420.1"/>
    <property type="molecule type" value="Genomic_DNA"/>
</dbReference>
<dbReference type="PANTHER" id="PTHR11394">
    <property type="entry name" value="TASTE RECEPTOR TYPE 2"/>
    <property type="match status" value="1"/>
</dbReference>
<evidence type="ECO:0000256" key="13">
    <source>
        <dbReference type="SAM" id="Phobius"/>
    </source>
</evidence>
<keyword evidence="7 12" id="KW-0297">G-protein coupled receptor</keyword>
<evidence type="ECO:0000256" key="3">
    <source>
        <dbReference type="ARBA" id="ARBA00022480"/>
    </source>
</evidence>
<feature type="transmembrane region" description="Helical" evidence="13">
    <location>
        <begin position="47"/>
        <end position="72"/>
    </location>
</feature>
<feature type="transmembrane region" description="Helical" evidence="13">
    <location>
        <begin position="235"/>
        <end position="255"/>
    </location>
</feature>
<keyword evidence="6 13" id="KW-1133">Transmembrane helix</keyword>
<keyword evidence="8 12" id="KW-0472">Membrane</keyword>
<dbReference type="Proteomes" id="UP000812440">
    <property type="component" value="Chromosome 9"/>
</dbReference>
<evidence type="ECO:0000313" key="15">
    <source>
        <dbReference type="Proteomes" id="UP000812440"/>
    </source>
</evidence>
<keyword evidence="4 12" id="KW-0716">Sensory transduction</keyword>
<comment type="subcellular location">
    <subcellularLocation>
        <location evidence="1 12">Membrane</location>
        <topology evidence="1 12">Multi-pass membrane protein</topology>
    </subcellularLocation>
</comment>
<sequence length="313" mass="35434">MGWGIDTILQIINMVETIFGLIPSVFIVTSNIQCWMKGEKLNSTDHIVTALGFSGIIYSVVVIAKIILLIFFPEMFLMTAIFITLYFITFYSFYTGYWLTTCLSFFFFMKINNFKPGFFSWIKMKIDSLVPHLILAIGGLSICLSVVGTILYTRVKAVNSTSSSMTSQSSYSLSPDNSTFIVYMFMNSSIPILVAIFTTGHIIVSLYKHTHRMRRNMGDGDGPSLKVHKRAACTLSSLFILYITDYSLTMAGVLSNDDTLYWIYGTFSYSFVFLQSVILILGNSRLLQKCMKILNKCRQRKFLNEGRVQTVSS</sequence>
<evidence type="ECO:0000256" key="8">
    <source>
        <dbReference type="ARBA" id="ARBA00023136"/>
    </source>
</evidence>
<evidence type="ECO:0000313" key="14">
    <source>
        <dbReference type="EMBL" id="KAG8433420.1"/>
    </source>
</evidence>
<comment type="caution">
    <text evidence="14">The sequence shown here is derived from an EMBL/GenBank/DDBJ whole genome shotgun (WGS) entry which is preliminary data.</text>
</comment>
<dbReference type="GO" id="GO:0033038">
    <property type="term" value="F:bitter taste receptor activity"/>
    <property type="evidence" value="ECO:0007669"/>
    <property type="project" value="InterPro"/>
</dbReference>
<evidence type="ECO:0000256" key="10">
    <source>
        <dbReference type="ARBA" id="ARBA00023224"/>
    </source>
</evidence>
<keyword evidence="15" id="KW-1185">Reference proteome</keyword>
<gene>
    <name evidence="14" type="ORF">GDO86_017629</name>
</gene>
<feature type="transmembrane region" description="Helical" evidence="13">
    <location>
        <begin position="12"/>
        <end position="35"/>
    </location>
</feature>
<accession>A0A8T2IQS1</accession>
<dbReference type="Pfam" id="PF05296">
    <property type="entry name" value="TAS2R"/>
    <property type="match status" value="1"/>
</dbReference>
<dbReference type="OrthoDB" id="8876749at2759"/>
<evidence type="ECO:0000256" key="7">
    <source>
        <dbReference type="ARBA" id="ARBA00023040"/>
    </source>
</evidence>
<evidence type="ECO:0000256" key="12">
    <source>
        <dbReference type="RuleBase" id="RU004424"/>
    </source>
</evidence>
<evidence type="ECO:0000256" key="9">
    <source>
        <dbReference type="ARBA" id="ARBA00023170"/>
    </source>
</evidence>
<reference evidence="14" key="1">
    <citation type="thesis" date="2020" institute="ProQuest LLC" country="789 East Eisenhower Parkway, Ann Arbor, MI, USA">
        <title>Comparative Genomics and Chromosome Evolution.</title>
        <authorList>
            <person name="Mudd A.B."/>
        </authorList>
    </citation>
    <scope>NUCLEOTIDE SEQUENCE</scope>
    <source>
        <strain evidence="14">Female2</strain>
        <tissue evidence="14">Blood</tissue>
    </source>
</reference>
<evidence type="ECO:0000256" key="6">
    <source>
        <dbReference type="ARBA" id="ARBA00022989"/>
    </source>
</evidence>
<feature type="transmembrane region" description="Helical" evidence="13">
    <location>
        <begin position="180"/>
        <end position="207"/>
    </location>
</feature>
<keyword evidence="3 12" id="KW-0919">Taste</keyword>
<evidence type="ECO:0000256" key="11">
    <source>
        <dbReference type="RuleBase" id="RU004423"/>
    </source>
</evidence>
<evidence type="ECO:0000256" key="4">
    <source>
        <dbReference type="ARBA" id="ARBA00022606"/>
    </source>
</evidence>
<dbReference type="SUPFAM" id="SSF81321">
    <property type="entry name" value="Family A G protein-coupled receptor-like"/>
    <property type="match status" value="1"/>
</dbReference>
<name>A0A8T2IQS1_9PIPI</name>
<keyword evidence="5 12" id="KW-0812">Transmembrane</keyword>
<organism evidence="14 15">
    <name type="scientific">Hymenochirus boettgeri</name>
    <name type="common">Congo dwarf clawed frog</name>
    <dbReference type="NCBI Taxonomy" id="247094"/>
    <lineage>
        <taxon>Eukaryota</taxon>
        <taxon>Metazoa</taxon>
        <taxon>Chordata</taxon>
        <taxon>Craniata</taxon>
        <taxon>Vertebrata</taxon>
        <taxon>Euteleostomi</taxon>
        <taxon>Amphibia</taxon>
        <taxon>Batrachia</taxon>
        <taxon>Anura</taxon>
        <taxon>Pipoidea</taxon>
        <taxon>Pipidae</taxon>
        <taxon>Pipinae</taxon>
        <taxon>Hymenochirus</taxon>
    </lineage>
</organism>